<name>A0AA48WLA5_9BURK</name>
<gene>
    <name evidence="1" type="ORF">IV454_16415</name>
</gene>
<evidence type="ECO:0000313" key="2">
    <source>
        <dbReference type="Proteomes" id="UP000662888"/>
    </source>
</evidence>
<proteinExistence type="predicted"/>
<protein>
    <recommendedName>
        <fullName evidence="3">Phage tail protein</fullName>
    </recommendedName>
</protein>
<keyword evidence="2" id="KW-1185">Reference proteome</keyword>
<organism evidence="1 2">
    <name type="scientific">Massilia antarctica</name>
    <dbReference type="NCBI Taxonomy" id="2765360"/>
    <lineage>
        <taxon>Bacteria</taxon>
        <taxon>Pseudomonadati</taxon>
        <taxon>Pseudomonadota</taxon>
        <taxon>Betaproteobacteria</taxon>
        <taxon>Burkholderiales</taxon>
        <taxon>Oxalobacteraceae</taxon>
        <taxon>Telluria group</taxon>
        <taxon>Massilia</taxon>
    </lineage>
</organism>
<dbReference type="Proteomes" id="UP000662888">
    <property type="component" value="Chromosome"/>
</dbReference>
<reference evidence="1 2" key="1">
    <citation type="submission" date="2020-11" db="EMBL/GenBank/DDBJ databases">
        <authorList>
            <person name="Sun Q."/>
        </authorList>
    </citation>
    <scope>NUCLEOTIDE SEQUENCE [LARGE SCALE GENOMIC DNA]</scope>
    <source>
        <strain evidence="1 2">P8398</strain>
    </source>
</reference>
<evidence type="ECO:0000313" key="1">
    <source>
        <dbReference type="EMBL" id="QPI52930.1"/>
    </source>
</evidence>
<evidence type="ECO:0008006" key="3">
    <source>
        <dbReference type="Google" id="ProtNLM"/>
    </source>
</evidence>
<sequence>MTITAIPPLDRTSATFRDEVDTMFSTRIPTFTTEINALATDLTSKQGLASNAAIATHDDAIATGGDRLQTGLDRVQTGKDRAAAAASAATIGTTAAFSDANPIAKNAADNTKQVKLDLSAITPGTTPVYAAPNKSGTLALLDDTGVRLIGGPYTPTAAANLDFASIFTGEFDWIECHMHDILPSANSEVLMMRFFVGGVINTAAVYGVANDGSNGALTASGISIANQVSNATGSYPYIGVSSRIAIRNINSATRIKSGDASSIFTGTAGISGGVYAERKNFGFTGGAITGVRFYWASGATFLPQGTIRFYGFKKA</sequence>
<dbReference type="EMBL" id="CP065053">
    <property type="protein sequence ID" value="QPI52930.1"/>
    <property type="molecule type" value="Genomic_DNA"/>
</dbReference>
<dbReference type="RefSeq" id="WP_206092386.1">
    <property type="nucleotide sequence ID" value="NZ_CP065053.1"/>
</dbReference>
<accession>A0AA48WLA5</accession>